<organism evidence="6 7">
    <name type="scientific">Oryzomonas japonica</name>
    <dbReference type="NCBI Taxonomy" id="2603858"/>
    <lineage>
        <taxon>Bacteria</taxon>
        <taxon>Pseudomonadati</taxon>
        <taxon>Thermodesulfobacteriota</taxon>
        <taxon>Desulfuromonadia</taxon>
        <taxon>Geobacterales</taxon>
        <taxon>Geobacteraceae</taxon>
        <taxon>Oryzomonas</taxon>
    </lineage>
</organism>
<dbReference type="EMBL" id="VZQZ01000001">
    <property type="protein sequence ID" value="KAB0667385.1"/>
    <property type="molecule type" value="Genomic_DNA"/>
</dbReference>
<feature type="domain" description="ANTAR" evidence="5">
    <location>
        <begin position="123"/>
        <end position="184"/>
    </location>
</feature>
<reference evidence="6 7" key="1">
    <citation type="submission" date="2019-09" db="EMBL/GenBank/DDBJ databases">
        <title>Geobacter sp. Red96, a novel strain isolated from paddy soil.</title>
        <authorList>
            <person name="Xu Z."/>
            <person name="Masuda Y."/>
            <person name="Itoh H."/>
            <person name="Senoo K."/>
        </authorList>
    </citation>
    <scope>NUCLEOTIDE SEQUENCE [LARGE SCALE GENOMIC DNA]</scope>
    <source>
        <strain evidence="6 7">Red96</strain>
    </source>
</reference>
<dbReference type="InterPro" id="IPR011006">
    <property type="entry name" value="CheY-like_superfamily"/>
</dbReference>
<dbReference type="PANTHER" id="PTHR44591">
    <property type="entry name" value="STRESS RESPONSE REGULATOR PROTEIN 1"/>
    <property type="match status" value="1"/>
</dbReference>
<dbReference type="InterPro" id="IPR008327">
    <property type="entry name" value="Sig_transdc_resp-reg_antiterm"/>
</dbReference>
<dbReference type="InterPro" id="IPR050595">
    <property type="entry name" value="Bact_response_regulator"/>
</dbReference>
<dbReference type="AlphaFoldDB" id="A0A7J4ZW91"/>
<dbReference type="InterPro" id="IPR005561">
    <property type="entry name" value="ANTAR"/>
</dbReference>
<evidence type="ECO:0000259" key="5">
    <source>
        <dbReference type="PROSITE" id="PS50921"/>
    </source>
</evidence>
<dbReference type="PROSITE" id="PS50921">
    <property type="entry name" value="ANTAR"/>
    <property type="match status" value="1"/>
</dbReference>
<evidence type="ECO:0000256" key="1">
    <source>
        <dbReference type="ARBA" id="ARBA00022553"/>
    </source>
</evidence>
<dbReference type="Pfam" id="PF00072">
    <property type="entry name" value="Response_reg"/>
    <property type="match status" value="1"/>
</dbReference>
<name>A0A7J4ZW91_9BACT</name>
<dbReference type="Proteomes" id="UP000420562">
    <property type="component" value="Unassembled WGS sequence"/>
</dbReference>
<dbReference type="InterPro" id="IPR001789">
    <property type="entry name" value="Sig_transdc_resp-reg_receiver"/>
</dbReference>
<evidence type="ECO:0000256" key="2">
    <source>
        <dbReference type="PROSITE-ProRule" id="PRU00169"/>
    </source>
</evidence>
<dbReference type="InterPro" id="IPR036388">
    <property type="entry name" value="WH-like_DNA-bd_sf"/>
</dbReference>
<dbReference type="PIRSF" id="PIRSF036382">
    <property type="entry name" value="RR_antiterm"/>
    <property type="match status" value="1"/>
</dbReference>
<dbReference type="RefSeq" id="WP_151126544.1">
    <property type="nucleotide sequence ID" value="NZ_VZQZ01000001.1"/>
</dbReference>
<evidence type="ECO:0000313" key="6">
    <source>
        <dbReference type="EMBL" id="KAB0667385.1"/>
    </source>
</evidence>
<feature type="modified residue" description="4-aspartylphosphate" evidence="2">
    <location>
        <position position="53"/>
    </location>
</feature>
<keyword evidence="3" id="KW-0175">Coiled coil</keyword>
<evidence type="ECO:0000259" key="4">
    <source>
        <dbReference type="PROSITE" id="PS50110"/>
    </source>
</evidence>
<dbReference type="SUPFAM" id="SSF52172">
    <property type="entry name" value="CheY-like"/>
    <property type="match status" value="1"/>
</dbReference>
<evidence type="ECO:0000313" key="7">
    <source>
        <dbReference type="Proteomes" id="UP000420562"/>
    </source>
</evidence>
<dbReference type="PROSITE" id="PS50110">
    <property type="entry name" value="RESPONSE_REGULATORY"/>
    <property type="match status" value="1"/>
</dbReference>
<feature type="domain" description="Response regulatory" evidence="4">
    <location>
        <begin position="3"/>
        <end position="117"/>
    </location>
</feature>
<dbReference type="Gene3D" id="3.40.50.2300">
    <property type="match status" value="1"/>
</dbReference>
<gene>
    <name evidence="6" type="ORF">F6V25_01395</name>
</gene>
<feature type="coiled-coil region" evidence="3">
    <location>
        <begin position="116"/>
        <end position="146"/>
    </location>
</feature>
<dbReference type="Pfam" id="PF03861">
    <property type="entry name" value="ANTAR"/>
    <property type="match status" value="1"/>
</dbReference>
<dbReference type="Gene3D" id="1.10.10.10">
    <property type="entry name" value="Winged helix-like DNA-binding domain superfamily/Winged helix DNA-binding domain"/>
    <property type="match status" value="1"/>
</dbReference>
<dbReference type="PANTHER" id="PTHR44591:SF3">
    <property type="entry name" value="RESPONSE REGULATORY DOMAIN-CONTAINING PROTEIN"/>
    <property type="match status" value="1"/>
</dbReference>
<dbReference type="GO" id="GO:0000160">
    <property type="term" value="P:phosphorelay signal transduction system"/>
    <property type="evidence" value="ECO:0007669"/>
    <property type="project" value="InterPro"/>
</dbReference>
<sequence>MKTVLICDDEPLIRMSLKAMLMELGFEDVLECGDGKSAVEMAMASFPDMAVLDVAMPIMDGITAAKEIKKKLKIPIMLLTNCYDAQTAKRAAESGIAAFLTKPLREQDLIPAIEIALAHTEQVEDLKEKIEDLKETIENRKVIEKAKGTLMEKQRLSEADAYRAMQKLAMDKRKSLRQVADGILKGC</sequence>
<dbReference type="SMART" id="SM01012">
    <property type="entry name" value="ANTAR"/>
    <property type="match status" value="1"/>
</dbReference>
<evidence type="ECO:0000256" key="3">
    <source>
        <dbReference type="SAM" id="Coils"/>
    </source>
</evidence>
<dbReference type="GO" id="GO:0003723">
    <property type="term" value="F:RNA binding"/>
    <property type="evidence" value="ECO:0007669"/>
    <property type="project" value="InterPro"/>
</dbReference>
<keyword evidence="7" id="KW-1185">Reference proteome</keyword>
<accession>A0A7J4ZW91</accession>
<comment type="caution">
    <text evidence="6">The sequence shown here is derived from an EMBL/GenBank/DDBJ whole genome shotgun (WGS) entry which is preliminary data.</text>
</comment>
<keyword evidence="1 2" id="KW-0597">Phosphoprotein</keyword>
<protein>
    <submittedName>
        <fullName evidence="6">Response regulator</fullName>
    </submittedName>
</protein>
<dbReference type="SMART" id="SM00448">
    <property type="entry name" value="REC"/>
    <property type="match status" value="1"/>
</dbReference>
<proteinExistence type="predicted"/>